<dbReference type="OrthoDB" id="44061at2759"/>
<evidence type="ECO:0000256" key="9">
    <source>
        <dbReference type="ARBA" id="ARBA00023157"/>
    </source>
</evidence>
<evidence type="ECO:0000256" key="5">
    <source>
        <dbReference type="ARBA" id="ARBA00022729"/>
    </source>
</evidence>
<keyword evidence="10" id="KW-0278">Fertilization</keyword>
<comment type="similarity">
    <text evidence="2">Belongs to the HAP2/GCS1 family.</text>
</comment>
<organism evidence="12 13">
    <name type="scientific">Callosobruchus maculatus</name>
    <name type="common">Southern cowpea weevil</name>
    <name type="synonym">Pulse bruchid</name>
    <dbReference type="NCBI Taxonomy" id="64391"/>
    <lineage>
        <taxon>Eukaryota</taxon>
        <taxon>Metazoa</taxon>
        <taxon>Ecdysozoa</taxon>
        <taxon>Arthropoda</taxon>
        <taxon>Hexapoda</taxon>
        <taxon>Insecta</taxon>
        <taxon>Pterygota</taxon>
        <taxon>Neoptera</taxon>
        <taxon>Endopterygota</taxon>
        <taxon>Coleoptera</taxon>
        <taxon>Polyphaga</taxon>
        <taxon>Cucujiformia</taxon>
        <taxon>Chrysomeloidea</taxon>
        <taxon>Chrysomelidae</taxon>
        <taxon>Bruchinae</taxon>
        <taxon>Bruchini</taxon>
        <taxon>Callosobruchus</taxon>
    </lineage>
</organism>
<sequence>MLAVQIFVKTQDTEGPNKWKDLTNKAPIYMGTDVPHYTNEPNTIAMNYMSRKVAESTYALGGRNLRLMVPDESRNIDASKYPELKAGPPEYLVVKDNQVQSNGKTCNVAGVGYEAFAKQPNRCGSPKDLV</sequence>
<name>A0A653DV12_CALMS</name>
<reference evidence="12 13" key="1">
    <citation type="submission" date="2019-01" db="EMBL/GenBank/DDBJ databases">
        <authorList>
            <person name="Sayadi A."/>
        </authorList>
    </citation>
    <scope>NUCLEOTIDE SEQUENCE [LARGE SCALE GENOMIC DNA]</scope>
</reference>
<keyword evidence="9" id="KW-1015">Disulfide bond</keyword>
<evidence type="ECO:0000313" key="13">
    <source>
        <dbReference type="Proteomes" id="UP000410492"/>
    </source>
</evidence>
<dbReference type="Pfam" id="PF10699">
    <property type="entry name" value="HAP2-GCS1"/>
    <property type="match status" value="1"/>
</dbReference>
<evidence type="ECO:0000256" key="3">
    <source>
        <dbReference type="ARBA" id="ARBA00022475"/>
    </source>
</evidence>
<evidence type="ECO:0000256" key="7">
    <source>
        <dbReference type="ARBA" id="ARBA00023121"/>
    </source>
</evidence>
<evidence type="ECO:0000256" key="8">
    <source>
        <dbReference type="ARBA" id="ARBA00023136"/>
    </source>
</evidence>
<accession>A0A653DV12</accession>
<dbReference type="GO" id="GO:0005886">
    <property type="term" value="C:plasma membrane"/>
    <property type="evidence" value="ECO:0007669"/>
    <property type="project" value="UniProtKB-SubCell"/>
</dbReference>
<evidence type="ECO:0000256" key="10">
    <source>
        <dbReference type="ARBA" id="ARBA00023279"/>
    </source>
</evidence>
<keyword evidence="5" id="KW-0732">Signal</keyword>
<protein>
    <recommendedName>
        <fullName evidence="11">Generative cell specific-1/HAP2 domain-containing protein</fullName>
    </recommendedName>
</protein>
<evidence type="ECO:0000256" key="4">
    <source>
        <dbReference type="ARBA" id="ARBA00022692"/>
    </source>
</evidence>
<keyword evidence="7" id="KW-0446">Lipid-binding</keyword>
<gene>
    <name evidence="12" type="ORF">CALMAC_LOCUS20701</name>
</gene>
<keyword evidence="3" id="KW-1003">Cell membrane</keyword>
<dbReference type="PANTHER" id="PTHR31764:SF0">
    <property type="entry name" value="GENERATIVE CELL SPECIFIC-1_HAP2 DOMAIN-CONTAINING PROTEIN"/>
    <property type="match status" value="1"/>
</dbReference>
<feature type="domain" description="Generative cell specific-1/HAP2" evidence="11">
    <location>
        <begin position="4"/>
        <end position="127"/>
    </location>
</feature>
<evidence type="ECO:0000259" key="11">
    <source>
        <dbReference type="Pfam" id="PF10699"/>
    </source>
</evidence>
<keyword evidence="13" id="KW-1185">Reference proteome</keyword>
<evidence type="ECO:0000256" key="2">
    <source>
        <dbReference type="ARBA" id="ARBA00010929"/>
    </source>
</evidence>
<dbReference type="InterPro" id="IPR018928">
    <property type="entry name" value="HAP2/GCS1_dom"/>
</dbReference>
<evidence type="ECO:0000313" key="12">
    <source>
        <dbReference type="EMBL" id="VEN64058.1"/>
    </source>
</evidence>
<evidence type="ECO:0000256" key="1">
    <source>
        <dbReference type="ARBA" id="ARBA00004251"/>
    </source>
</evidence>
<dbReference type="PANTHER" id="PTHR31764">
    <property type="entry name" value="PROTEIN HAPLESS 2"/>
    <property type="match status" value="1"/>
</dbReference>
<dbReference type="EMBL" id="CAACVG010015086">
    <property type="protein sequence ID" value="VEN64058.1"/>
    <property type="molecule type" value="Genomic_DNA"/>
</dbReference>
<keyword evidence="8" id="KW-0472">Membrane</keyword>
<dbReference type="InterPro" id="IPR040326">
    <property type="entry name" value="HAP2/GCS1"/>
</dbReference>
<dbReference type="AlphaFoldDB" id="A0A653DV12"/>
<evidence type="ECO:0000256" key="6">
    <source>
        <dbReference type="ARBA" id="ARBA00022989"/>
    </source>
</evidence>
<dbReference type="GO" id="GO:0008289">
    <property type="term" value="F:lipid binding"/>
    <property type="evidence" value="ECO:0007669"/>
    <property type="project" value="UniProtKB-KW"/>
</dbReference>
<proteinExistence type="inferred from homology"/>
<keyword evidence="4" id="KW-0812">Transmembrane</keyword>
<dbReference type="GO" id="GO:0007338">
    <property type="term" value="P:single fertilization"/>
    <property type="evidence" value="ECO:0007669"/>
    <property type="project" value="UniProtKB-KW"/>
</dbReference>
<keyword evidence="6" id="KW-1133">Transmembrane helix</keyword>
<comment type="subcellular location">
    <subcellularLocation>
        <location evidence="1">Cell membrane</location>
        <topology evidence="1">Single-pass type I membrane protein</topology>
    </subcellularLocation>
</comment>
<dbReference type="Proteomes" id="UP000410492">
    <property type="component" value="Unassembled WGS sequence"/>
</dbReference>